<organism evidence="2 3">
    <name type="scientific">Hymenobacter wooponensis</name>
    <dbReference type="NCBI Taxonomy" id="1525360"/>
    <lineage>
        <taxon>Bacteria</taxon>
        <taxon>Pseudomonadati</taxon>
        <taxon>Bacteroidota</taxon>
        <taxon>Cytophagia</taxon>
        <taxon>Cytophagales</taxon>
        <taxon>Hymenobacteraceae</taxon>
        <taxon>Hymenobacter</taxon>
    </lineage>
</organism>
<reference evidence="2 3" key="1">
    <citation type="submission" date="2019-04" db="EMBL/GenBank/DDBJ databases">
        <authorList>
            <person name="Feng G."/>
            <person name="Zhang J."/>
            <person name="Zhu H."/>
        </authorList>
    </citation>
    <scope>NUCLEOTIDE SEQUENCE [LARGE SCALE GENOMIC DNA]</scope>
    <source>
        <strain evidence="2 3">JCM 19491</strain>
    </source>
</reference>
<protein>
    <submittedName>
        <fullName evidence="2">Uncharacterized protein</fullName>
    </submittedName>
</protein>
<accession>A0A4Z0MDV9</accession>
<gene>
    <name evidence="2" type="ORF">EU557_23215</name>
</gene>
<feature type="region of interest" description="Disordered" evidence="1">
    <location>
        <begin position="1"/>
        <end position="29"/>
    </location>
</feature>
<dbReference type="AlphaFoldDB" id="A0A4Z0MDV9"/>
<comment type="caution">
    <text evidence="2">The sequence shown here is derived from an EMBL/GenBank/DDBJ whole genome shotgun (WGS) entry which is preliminary data.</text>
</comment>
<evidence type="ECO:0000313" key="3">
    <source>
        <dbReference type="Proteomes" id="UP000298284"/>
    </source>
</evidence>
<dbReference type="RefSeq" id="WP_135532870.1">
    <property type="nucleotide sequence ID" value="NZ_SRKZ01000008.1"/>
</dbReference>
<evidence type="ECO:0000313" key="2">
    <source>
        <dbReference type="EMBL" id="TGD77684.1"/>
    </source>
</evidence>
<name>A0A4Z0MDV9_9BACT</name>
<dbReference type="Proteomes" id="UP000298284">
    <property type="component" value="Unassembled WGS sequence"/>
</dbReference>
<feature type="compositionally biased region" description="Basic and acidic residues" evidence="1">
    <location>
        <begin position="10"/>
        <end position="29"/>
    </location>
</feature>
<sequence>MRSKHGPTPTREEKLNAVHRRGESARRHWKIHSDKALKILKYSISLQSAFHAVRNNRSLAPDNRQRNRQESVLLIKNISALVKFVESIEEAPAATQDESAKRT</sequence>
<evidence type="ECO:0000256" key="1">
    <source>
        <dbReference type="SAM" id="MobiDB-lite"/>
    </source>
</evidence>
<dbReference type="EMBL" id="SRKZ01000008">
    <property type="protein sequence ID" value="TGD77684.1"/>
    <property type="molecule type" value="Genomic_DNA"/>
</dbReference>
<proteinExistence type="predicted"/>
<dbReference type="OrthoDB" id="5521926at2"/>
<keyword evidence="3" id="KW-1185">Reference proteome</keyword>